<accession>A0ABD4TAF2</accession>
<feature type="transmembrane region" description="Helical" evidence="1">
    <location>
        <begin position="131"/>
        <end position="154"/>
    </location>
</feature>
<reference evidence="2 3" key="1">
    <citation type="submission" date="2018-05" db="EMBL/GenBank/DDBJ databases">
        <title>Isolation and characterization of genus Methanoculleus species and their viruses from deep sea marine sediment offshore southwestern Taiwan.</title>
        <authorList>
            <person name="Wei W.-H."/>
            <person name="Chen W.-C."/>
            <person name="Lai M.-C."/>
            <person name="Chen S.-C."/>
        </authorList>
    </citation>
    <scope>NUCLEOTIDE SEQUENCE [LARGE SCALE GENOMIC DNA]</scope>
    <source>
        <strain evidence="2 3">CWC-02</strain>
    </source>
</reference>
<feature type="transmembrane region" description="Helical" evidence="1">
    <location>
        <begin position="68"/>
        <end position="96"/>
    </location>
</feature>
<name>A0ABD4TAF2_9EURY</name>
<keyword evidence="1" id="KW-1133">Transmembrane helix</keyword>
<protein>
    <recommendedName>
        <fullName evidence="4">Small multi-drug export protein</fullName>
    </recommendedName>
</protein>
<comment type="caution">
    <text evidence="2">The sequence shown here is derived from an EMBL/GenBank/DDBJ whole genome shotgun (WGS) entry which is preliminary data.</text>
</comment>
<evidence type="ECO:0000256" key="1">
    <source>
        <dbReference type="SAM" id="Phobius"/>
    </source>
</evidence>
<keyword evidence="1" id="KW-0812">Transmembrane</keyword>
<keyword evidence="1" id="KW-0472">Membrane</keyword>
<dbReference type="RefSeq" id="WP_250986172.1">
    <property type="nucleotide sequence ID" value="NZ_QFDM01000001.1"/>
</dbReference>
<dbReference type="AlphaFoldDB" id="A0ABD4TAF2"/>
<dbReference type="Proteomes" id="UP001523230">
    <property type="component" value="Unassembled WGS sequence"/>
</dbReference>
<evidence type="ECO:0000313" key="3">
    <source>
        <dbReference type="Proteomes" id="UP001523230"/>
    </source>
</evidence>
<feature type="transmembrane region" description="Helical" evidence="1">
    <location>
        <begin position="45"/>
        <end position="61"/>
    </location>
</feature>
<feature type="transmembrane region" description="Helical" evidence="1">
    <location>
        <begin position="166"/>
        <end position="185"/>
    </location>
</feature>
<evidence type="ECO:0008006" key="4">
    <source>
        <dbReference type="Google" id="ProtNLM"/>
    </source>
</evidence>
<proteinExistence type="predicted"/>
<gene>
    <name evidence="2" type="ORF">DIC75_01065</name>
</gene>
<organism evidence="2 3">
    <name type="scientific">Methanoculleus oceani</name>
    <dbReference type="NCBI Taxonomy" id="2184756"/>
    <lineage>
        <taxon>Archaea</taxon>
        <taxon>Methanobacteriati</taxon>
        <taxon>Methanobacteriota</taxon>
        <taxon>Stenosarchaea group</taxon>
        <taxon>Methanomicrobia</taxon>
        <taxon>Methanomicrobiales</taxon>
        <taxon>Methanomicrobiaceae</taxon>
        <taxon>Methanoculleus</taxon>
    </lineage>
</organism>
<feature type="transmembrane region" description="Helical" evidence="1">
    <location>
        <begin position="197"/>
        <end position="216"/>
    </location>
</feature>
<dbReference type="EMBL" id="QFDM01000001">
    <property type="protein sequence ID" value="MCM2464915.1"/>
    <property type="molecule type" value="Genomic_DNA"/>
</dbReference>
<dbReference type="InterPro" id="IPR009577">
    <property type="entry name" value="Sm_multidrug_ex"/>
</dbReference>
<keyword evidence="3" id="KW-1185">Reference proteome</keyword>
<evidence type="ECO:0000313" key="2">
    <source>
        <dbReference type="EMBL" id="MCM2464915.1"/>
    </source>
</evidence>
<feature type="transmembrane region" description="Helical" evidence="1">
    <location>
        <begin position="20"/>
        <end position="39"/>
    </location>
</feature>
<dbReference type="Pfam" id="PF06695">
    <property type="entry name" value="Sm_multidrug_ex"/>
    <property type="match status" value="1"/>
</dbReference>
<sequence length="227" mass="25152">MRQIDVLWGDDGDDGRINWLKVSVPLLLCGLFLAVMWFFLPAEQWLLLVGMMVAYIVPPLGRETIIPVCILCGIPWWLAAFALAFLDFAGGLFMAWNFPLVLRIPRIGPWVSRFVAAGRTFLDRRPWLERLYFVGLIAFVALPFDGSGSIVGSVVGRMLGMTKTEVLSCITIGGIIGSFAIALGIDYIVNLIPEGTGFWVSLAVFLLIGTALLVMYRSYSRKQETNA</sequence>